<geneLocation type="mitochondrion" evidence="1"/>
<reference evidence="1" key="1">
    <citation type="journal article" date="2015" name="Genome Biol. Evol.">
        <title>Organellar Genomes of White Spruce (Picea glauca): Assembly and Annotation.</title>
        <authorList>
            <person name="Jackman S.D."/>
            <person name="Warren R.L."/>
            <person name="Gibb E.A."/>
            <person name="Vandervalk B.P."/>
            <person name="Mohamadi H."/>
            <person name="Chu J."/>
            <person name="Raymond A."/>
            <person name="Pleasance S."/>
            <person name="Coope R."/>
            <person name="Wildung M.R."/>
            <person name="Ritland C.E."/>
            <person name="Bousquet J."/>
            <person name="Jones S.J."/>
            <person name="Bohlmann J."/>
            <person name="Birol I."/>
        </authorList>
    </citation>
    <scope>NUCLEOTIDE SEQUENCE [LARGE SCALE GENOMIC DNA]</scope>
    <source>
        <tissue evidence="1">Flushing bud</tissue>
    </source>
</reference>
<name>A0A101M246_PICGL</name>
<comment type="caution">
    <text evidence="1">The sequence shown here is derived from an EMBL/GenBank/DDBJ whole genome shotgun (WGS) entry which is preliminary data.</text>
</comment>
<organism evidence="1">
    <name type="scientific">Picea glauca</name>
    <name type="common">White spruce</name>
    <name type="synonym">Pinus glauca</name>
    <dbReference type="NCBI Taxonomy" id="3330"/>
    <lineage>
        <taxon>Eukaryota</taxon>
        <taxon>Viridiplantae</taxon>
        <taxon>Streptophyta</taxon>
        <taxon>Embryophyta</taxon>
        <taxon>Tracheophyta</taxon>
        <taxon>Spermatophyta</taxon>
        <taxon>Pinopsida</taxon>
        <taxon>Pinidae</taxon>
        <taxon>Conifers I</taxon>
        <taxon>Pinales</taxon>
        <taxon>Pinaceae</taxon>
        <taxon>Picea</taxon>
    </lineage>
</organism>
<sequence>MTHIVLIDLKMILLLLMGIKMRMKDIQKN</sequence>
<dbReference type="AlphaFoldDB" id="A0A101M246"/>
<accession>A0A101M246</accession>
<protein>
    <submittedName>
        <fullName evidence="1">Uncharacterized protein</fullName>
    </submittedName>
</protein>
<evidence type="ECO:0000313" key="1">
    <source>
        <dbReference type="EMBL" id="KUM49574.1"/>
    </source>
</evidence>
<gene>
    <name evidence="1" type="ORF">ABT39_MTgene2799</name>
</gene>
<proteinExistence type="predicted"/>
<keyword evidence="1" id="KW-0496">Mitochondrion</keyword>
<dbReference type="EMBL" id="LKAM01000002">
    <property type="protein sequence ID" value="KUM49574.1"/>
    <property type="molecule type" value="Genomic_DNA"/>
</dbReference>